<dbReference type="VEuPathDB" id="FungiDB:MELLADRAFT_76645"/>
<dbReference type="OrthoDB" id="10006023at2759"/>
<keyword evidence="3" id="KW-0963">Cytoplasm</keyword>
<dbReference type="RefSeq" id="XP_007405363.1">
    <property type="nucleotide sequence ID" value="XM_007405301.1"/>
</dbReference>
<dbReference type="Proteomes" id="UP000001072">
    <property type="component" value="Unassembled WGS sequence"/>
</dbReference>
<dbReference type="STRING" id="747676.F4R7T8"/>
<dbReference type="InterPro" id="IPR011990">
    <property type="entry name" value="TPR-like_helical_dom_sf"/>
</dbReference>
<feature type="compositionally biased region" description="Polar residues" evidence="7">
    <location>
        <begin position="60"/>
        <end position="72"/>
    </location>
</feature>
<dbReference type="PANTHER" id="PTHR10130:SF9">
    <property type="entry name" value="PEROXISOMAL TARGETING SIGNAL RECEPTOR"/>
    <property type="match status" value="1"/>
</dbReference>
<gene>
    <name evidence="8" type="ORF">MELLADRAFT_76645</name>
</gene>
<dbReference type="KEGG" id="mlr:MELLADRAFT_76645"/>
<evidence type="ECO:0000313" key="9">
    <source>
        <dbReference type="Proteomes" id="UP000001072"/>
    </source>
</evidence>
<feature type="compositionally biased region" description="Basic and acidic residues" evidence="7">
    <location>
        <begin position="254"/>
        <end position="264"/>
    </location>
</feature>
<feature type="repeat" description="TPR" evidence="6">
    <location>
        <begin position="523"/>
        <end position="556"/>
    </location>
</feature>
<dbReference type="InterPro" id="IPR024111">
    <property type="entry name" value="PEX5/PEX5L"/>
</dbReference>
<dbReference type="GO" id="GO:0005052">
    <property type="term" value="F:peroxisome matrix targeting signal-1 binding"/>
    <property type="evidence" value="ECO:0007669"/>
    <property type="project" value="TreeGrafter"/>
</dbReference>
<evidence type="ECO:0000256" key="5">
    <source>
        <dbReference type="ARBA" id="ARBA00022803"/>
    </source>
</evidence>
<dbReference type="FunCoup" id="F4R7T8">
    <property type="interactions" value="69"/>
</dbReference>
<proteinExistence type="inferred from homology"/>
<evidence type="ECO:0000256" key="2">
    <source>
        <dbReference type="ARBA" id="ARBA00005348"/>
    </source>
</evidence>
<dbReference type="InterPro" id="IPR019734">
    <property type="entry name" value="TPR_rpt"/>
</dbReference>
<dbReference type="PROSITE" id="PS50293">
    <property type="entry name" value="TPR_REGION"/>
    <property type="match status" value="1"/>
</dbReference>
<dbReference type="PROSITE" id="PS50005">
    <property type="entry name" value="TPR"/>
    <property type="match status" value="2"/>
</dbReference>
<protein>
    <submittedName>
        <fullName evidence="8">Uncharacterized protein</fullName>
    </submittedName>
</protein>
<dbReference type="AlphaFoldDB" id="F4R7T8"/>
<feature type="region of interest" description="Disordered" evidence="7">
    <location>
        <begin position="253"/>
        <end position="291"/>
    </location>
</feature>
<dbReference type="Gene3D" id="1.25.40.10">
    <property type="entry name" value="Tetratricopeptide repeat domain"/>
    <property type="match status" value="1"/>
</dbReference>
<feature type="compositionally biased region" description="Low complexity" evidence="7">
    <location>
        <begin position="38"/>
        <end position="59"/>
    </location>
</feature>
<evidence type="ECO:0000256" key="6">
    <source>
        <dbReference type="PROSITE-ProRule" id="PRU00339"/>
    </source>
</evidence>
<name>F4R7T8_MELLP</name>
<evidence type="ECO:0000256" key="3">
    <source>
        <dbReference type="ARBA" id="ARBA00022490"/>
    </source>
</evidence>
<organism evidence="9">
    <name type="scientific">Melampsora larici-populina (strain 98AG31 / pathotype 3-4-7)</name>
    <name type="common">Poplar leaf rust fungus</name>
    <dbReference type="NCBI Taxonomy" id="747676"/>
    <lineage>
        <taxon>Eukaryota</taxon>
        <taxon>Fungi</taxon>
        <taxon>Dikarya</taxon>
        <taxon>Basidiomycota</taxon>
        <taxon>Pucciniomycotina</taxon>
        <taxon>Pucciniomycetes</taxon>
        <taxon>Pucciniales</taxon>
        <taxon>Melampsoraceae</taxon>
        <taxon>Melampsora</taxon>
    </lineage>
</organism>
<dbReference type="InParanoid" id="F4R7T8"/>
<sequence length="695" mass="78073">MAFQAIVNGADCGPSNPLQSLLKHIERDPKSNQLDHFSQLESSTSSASSSSFLSNENQSNLKETQDFLNPTSHFNPLHHHQQHHHHHENLLNHPHFSGSHRDSHQEFLPHHLNSTTHSIITPEEINRMERSFQGPPTRNETRFPNEQPKEWTQEFSSSAIETGQVDPISESSSTYHPRSNFGMGPNRFMNQFSQLGGLGGGLHDMMGSSSMIFNSGLPITQAQAHAQNQSQSQSSQLIELSDENWEAEFAKVGISDRSETKADESVGQTEQNRRAVDEESSSREEELELEEADDAAFMRSLETTWKNLNLTGSINESELHGWSEEFEKLNSEYHSSSILNSENIADFLKDPKPYPYQTEHNPYKDLEDPLEEGKRLISMGAPLSEAALAFEAACQLNPNRGEAWRMLGETNAADEKEFLAIKAFEKAIGCGGIDGEASWMALAIGWVNEGYELRALATLERWLELTYPNVIRKMKSDSIHQTHHNPWERHSRVVDLFLEAARAGPKLREGEAKESIQSQPVDAEIQIGLGVLFYSNNDFLRAKDCFESALNVKPNDYLLWNRLGATLANGGEPEEAIEAYRKALEIRPNFTRAIYNLGVSCMNINCFKEGAEHLLAAISLHQKSCDVGKNGQMKIDGDQIGLENQPHDVLPDGDGSQNLYRTLQRAFICLDRQDLADRVKFGVDVEIFKSEGFEF</sequence>
<keyword evidence="4" id="KW-0677">Repeat</keyword>
<keyword evidence="5 6" id="KW-0802">TPR repeat</keyword>
<feature type="compositionally biased region" description="Basic and acidic residues" evidence="7">
    <location>
        <begin position="271"/>
        <end position="284"/>
    </location>
</feature>
<keyword evidence="9" id="KW-1185">Reference proteome</keyword>
<dbReference type="Pfam" id="PF00515">
    <property type="entry name" value="TPR_1"/>
    <property type="match status" value="1"/>
</dbReference>
<accession>F4R7T8</accession>
<feature type="region of interest" description="Disordered" evidence="7">
    <location>
        <begin position="38"/>
        <end position="103"/>
    </location>
</feature>
<feature type="repeat" description="TPR" evidence="6">
    <location>
        <begin position="557"/>
        <end position="590"/>
    </location>
</feature>
<dbReference type="GeneID" id="18932821"/>
<dbReference type="SUPFAM" id="SSF48452">
    <property type="entry name" value="TPR-like"/>
    <property type="match status" value="1"/>
</dbReference>
<dbReference type="GO" id="GO:0005829">
    <property type="term" value="C:cytosol"/>
    <property type="evidence" value="ECO:0007669"/>
    <property type="project" value="TreeGrafter"/>
</dbReference>
<dbReference type="GO" id="GO:0005778">
    <property type="term" value="C:peroxisomal membrane"/>
    <property type="evidence" value="ECO:0007669"/>
    <property type="project" value="TreeGrafter"/>
</dbReference>
<feature type="compositionally biased region" description="Basic residues" evidence="7">
    <location>
        <begin position="76"/>
        <end position="87"/>
    </location>
</feature>
<evidence type="ECO:0000256" key="7">
    <source>
        <dbReference type="SAM" id="MobiDB-lite"/>
    </source>
</evidence>
<evidence type="ECO:0000313" key="8">
    <source>
        <dbReference type="EMBL" id="EGG11728.1"/>
    </source>
</evidence>
<dbReference type="eggNOG" id="KOG1125">
    <property type="taxonomic scope" value="Eukaryota"/>
</dbReference>
<dbReference type="SMART" id="SM00028">
    <property type="entry name" value="TPR"/>
    <property type="match status" value="4"/>
</dbReference>
<comment type="similarity">
    <text evidence="2">Belongs to the peroxisomal targeting signal receptor family.</text>
</comment>
<dbReference type="EMBL" id="GL883092">
    <property type="protein sequence ID" value="EGG11728.1"/>
    <property type="molecule type" value="Genomic_DNA"/>
</dbReference>
<evidence type="ECO:0000256" key="4">
    <source>
        <dbReference type="ARBA" id="ARBA00022737"/>
    </source>
</evidence>
<evidence type="ECO:0000256" key="1">
    <source>
        <dbReference type="ARBA" id="ARBA00004496"/>
    </source>
</evidence>
<comment type="subcellular location">
    <subcellularLocation>
        <location evidence="1">Cytoplasm</location>
    </subcellularLocation>
</comment>
<dbReference type="GO" id="GO:0016560">
    <property type="term" value="P:protein import into peroxisome matrix, docking"/>
    <property type="evidence" value="ECO:0007669"/>
    <property type="project" value="TreeGrafter"/>
</dbReference>
<dbReference type="PANTHER" id="PTHR10130">
    <property type="entry name" value="PEROXISOMAL TARGETING SIGNAL 1 RECEPTOR PEX5"/>
    <property type="match status" value="1"/>
</dbReference>
<reference evidence="9" key="1">
    <citation type="journal article" date="2011" name="Proc. Natl. Acad. Sci. U.S.A.">
        <title>Obligate biotrophy features unraveled by the genomic analysis of rust fungi.</title>
        <authorList>
            <person name="Duplessis S."/>
            <person name="Cuomo C.A."/>
            <person name="Lin Y.-C."/>
            <person name="Aerts A."/>
            <person name="Tisserant E."/>
            <person name="Veneault-Fourrey C."/>
            <person name="Joly D.L."/>
            <person name="Hacquard S."/>
            <person name="Amselem J."/>
            <person name="Cantarel B.L."/>
            <person name="Chiu R."/>
            <person name="Coutinho P.M."/>
            <person name="Feau N."/>
            <person name="Field M."/>
            <person name="Frey P."/>
            <person name="Gelhaye E."/>
            <person name="Goldberg J."/>
            <person name="Grabherr M.G."/>
            <person name="Kodira C.D."/>
            <person name="Kohler A."/>
            <person name="Kuees U."/>
            <person name="Lindquist E.A."/>
            <person name="Lucas S.M."/>
            <person name="Mago R."/>
            <person name="Mauceli E."/>
            <person name="Morin E."/>
            <person name="Murat C."/>
            <person name="Pangilinan J.L."/>
            <person name="Park R."/>
            <person name="Pearson M."/>
            <person name="Quesneville H."/>
            <person name="Rouhier N."/>
            <person name="Sakthikumar S."/>
            <person name="Salamov A.A."/>
            <person name="Schmutz J."/>
            <person name="Selles B."/>
            <person name="Shapiro H."/>
            <person name="Tanguay P."/>
            <person name="Tuskan G.A."/>
            <person name="Henrissat B."/>
            <person name="Van de Peer Y."/>
            <person name="Rouze P."/>
            <person name="Ellis J.G."/>
            <person name="Dodds P.N."/>
            <person name="Schein J.E."/>
            <person name="Zhong S."/>
            <person name="Hamelin R.C."/>
            <person name="Grigoriev I.V."/>
            <person name="Szabo L.J."/>
            <person name="Martin F."/>
        </authorList>
    </citation>
    <scope>NUCLEOTIDE SEQUENCE [LARGE SCALE GENOMIC DNA]</scope>
    <source>
        <strain evidence="9">98AG31 / pathotype 3-4-7</strain>
    </source>
</reference>
<dbReference type="HOGENOM" id="CLU_013516_3_0_1"/>